<feature type="compositionally biased region" description="Gly residues" evidence="1">
    <location>
        <begin position="284"/>
        <end position="296"/>
    </location>
</feature>
<evidence type="ECO:0000313" key="3">
    <source>
        <dbReference type="RefSeq" id="XP_033454969.1"/>
    </source>
</evidence>
<organism evidence="3">
    <name type="scientific">Dissoconium aciculare CBS 342.82</name>
    <dbReference type="NCBI Taxonomy" id="1314786"/>
    <lineage>
        <taxon>Eukaryota</taxon>
        <taxon>Fungi</taxon>
        <taxon>Dikarya</taxon>
        <taxon>Ascomycota</taxon>
        <taxon>Pezizomycotina</taxon>
        <taxon>Dothideomycetes</taxon>
        <taxon>Dothideomycetidae</taxon>
        <taxon>Mycosphaerellales</taxon>
        <taxon>Dissoconiaceae</taxon>
        <taxon>Dissoconium</taxon>
    </lineage>
</organism>
<dbReference type="AlphaFoldDB" id="A0A6J3LQM5"/>
<dbReference type="Proteomes" id="UP000504637">
    <property type="component" value="Unplaced"/>
</dbReference>
<gene>
    <name evidence="3" type="ORF">K489DRAFT_374756</name>
</gene>
<reference evidence="3" key="2">
    <citation type="submission" date="2020-04" db="EMBL/GenBank/DDBJ databases">
        <authorList>
            <consortium name="NCBI Genome Project"/>
        </authorList>
    </citation>
    <scope>NUCLEOTIDE SEQUENCE</scope>
    <source>
        <strain evidence="3">CBS 342.82</strain>
    </source>
</reference>
<proteinExistence type="predicted"/>
<reference evidence="3" key="3">
    <citation type="submission" date="2025-08" db="UniProtKB">
        <authorList>
            <consortium name="RefSeq"/>
        </authorList>
    </citation>
    <scope>IDENTIFICATION</scope>
    <source>
        <strain evidence="3">CBS 342.82</strain>
    </source>
</reference>
<evidence type="ECO:0000313" key="2">
    <source>
        <dbReference type="Proteomes" id="UP000504637"/>
    </source>
</evidence>
<name>A0A6J3LQM5_9PEZI</name>
<dbReference type="RefSeq" id="XP_033454969.1">
    <property type="nucleotide sequence ID" value="XM_033603553.1"/>
</dbReference>
<feature type="region of interest" description="Disordered" evidence="1">
    <location>
        <begin position="86"/>
        <end position="124"/>
    </location>
</feature>
<feature type="compositionally biased region" description="Acidic residues" evidence="1">
    <location>
        <begin position="345"/>
        <end position="358"/>
    </location>
</feature>
<dbReference type="GeneID" id="54361353"/>
<reference evidence="3" key="1">
    <citation type="submission" date="2020-01" db="EMBL/GenBank/DDBJ databases">
        <authorList>
            <consortium name="DOE Joint Genome Institute"/>
            <person name="Haridas S."/>
            <person name="Albert R."/>
            <person name="Binder M."/>
            <person name="Bloem J."/>
            <person name="Labutti K."/>
            <person name="Salamov A."/>
            <person name="Andreopoulos B."/>
            <person name="Baker S.E."/>
            <person name="Barry K."/>
            <person name="Bills G."/>
            <person name="Bluhm B.H."/>
            <person name="Cannon C."/>
            <person name="Castanera R."/>
            <person name="Culley D.E."/>
            <person name="Daum C."/>
            <person name="Ezra D."/>
            <person name="Gonzalez J.B."/>
            <person name="Henrissat B."/>
            <person name="Kuo A."/>
            <person name="Liang C."/>
            <person name="Lipzen A."/>
            <person name="Lutzoni F."/>
            <person name="Magnuson J."/>
            <person name="Mondo S."/>
            <person name="Nolan M."/>
            <person name="Ohm R."/>
            <person name="Pangilinan J."/>
            <person name="Park H.-J."/>
            <person name="Ramirez L."/>
            <person name="Alfaro M."/>
            <person name="Sun H."/>
            <person name="Tritt A."/>
            <person name="Yoshinaga Y."/>
            <person name="Zwiers L.-H."/>
            <person name="Turgeon B.G."/>
            <person name="Goodwin S.B."/>
            <person name="Spatafora J.W."/>
            <person name="Crous P.W."/>
            <person name="Grigoriev I.V."/>
        </authorList>
    </citation>
    <scope>NUCLEOTIDE SEQUENCE</scope>
    <source>
        <strain evidence="3">CBS 342.82</strain>
    </source>
</reference>
<sequence length="370" mass="38320">MSFDARCDYPDNPFAEGEVLTPGDQPDLVIPEVSPSDRPRSDGSLFGLAMGESAALCPSLYNGACELSSLFPELCGLGEPSSHREVFLPQPSLAPSEGGQKRRKSSMGEADDAASEPSKCLRTTTPGFTEAALPYGPGSGPVARYGAGAGAGYDLVFGAGARFDLLSGAGPDDDADDNQIVPAPVITAPAVVGKRRRGRPAGSPNKPKDPNALPREPQKRGRKAGSPNKPKDPNVPPKARKEYTYKDGTTAKSRAEAKANAKLGTTPAVAGPSSTGTLLPALGSGSGSGAGVGAGAGVEEMGGEEDAAGEYEDEEDADEKNDGGDDNDAEFDDLLEAGWQAAFNGEEEGQEEEMEQPVDAEGWPIYDFDL</sequence>
<evidence type="ECO:0000256" key="1">
    <source>
        <dbReference type="SAM" id="MobiDB-lite"/>
    </source>
</evidence>
<feature type="region of interest" description="Disordered" evidence="1">
    <location>
        <begin position="1"/>
        <end position="26"/>
    </location>
</feature>
<accession>A0A6J3LQM5</accession>
<feature type="compositionally biased region" description="Acidic residues" evidence="1">
    <location>
        <begin position="301"/>
        <end position="335"/>
    </location>
</feature>
<feature type="compositionally biased region" description="Low complexity" evidence="1">
    <location>
        <begin position="180"/>
        <end position="192"/>
    </location>
</feature>
<protein>
    <submittedName>
        <fullName evidence="3">Uncharacterized protein</fullName>
    </submittedName>
</protein>
<feature type="region of interest" description="Disordered" evidence="1">
    <location>
        <begin position="174"/>
        <end position="370"/>
    </location>
</feature>
<keyword evidence="2" id="KW-1185">Reference proteome</keyword>